<dbReference type="Pfam" id="PF15738">
    <property type="entry name" value="YafQ_toxin"/>
    <property type="match status" value="1"/>
</dbReference>
<dbReference type="PANTHER" id="PTHR40588:SF1">
    <property type="entry name" value="MRNA INTERFERASE TOXIN YAFQ"/>
    <property type="match status" value="1"/>
</dbReference>
<dbReference type="HOGENOM" id="CLU_161929_1_1_11"/>
<dbReference type="STRING" id="445975.COLSTE_00326"/>
<proteinExistence type="predicted"/>
<dbReference type="InterPro" id="IPR035093">
    <property type="entry name" value="RelE/ParE_toxin_dom_sf"/>
</dbReference>
<dbReference type="PIRSF" id="PIRSF006156">
    <property type="entry name" value="YafQ"/>
    <property type="match status" value="1"/>
</dbReference>
<dbReference type="SUPFAM" id="SSF143011">
    <property type="entry name" value="RelE-like"/>
    <property type="match status" value="1"/>
</dbReference>
<name>B6G8D6_9ACTN</name>
<evidence type="ECO:0000256" key="1">
    <source>
        <dbReference type="ARBA" id="ARBA00022649"/>
    </source>
</evidence>
<dbReference type="GO" id="GO:0004521">
    <property type="term" value="F:RNA endonuclease activity"/>
    <property type="evidence" value="ECO:0007669"/>
    <property type="project" value="TreeGrafter"/>
</dbReference>
<evidence type="ECO:0000256" key="2">
    <source>
        <dbReference type="PIRSR" id="PIRSR006156-1"/>
    </source>
</evidence>
<gene>
    <name evidence="3" type="ORF">COLSTE_00326</name>
</gene>
<dbReference type="RefSeq" id="WP_006719989.1">
    <property type="nucleotide sequence ID" value="NZ_CP085935.1"/>
</dbReference>
<dbReference type="PANTHER" id="PTHR40588">
    <property type="entry name" value="MRNA INTERFERASE TOXIN YAFQ"/>
    <property type="match status" value="1"/>
</dbReference>
<sequence>MYPASFSPRFERDVKACKKKHWNIAALKVAIAELLKSDEEQLSRRYKDHALVGSWLGYRAIHVDSAPNPAKDQWVLMYKLIGNELVFVRTGTHEEVYGK</sequence>
<dbReference type="AlphaFoldDB" id="B6G8D6"/>
<evidence type="ECO:0000313" key="4">
    <source>
        <dbReference type="Proteomes" id="UP000003560"/>
    </source>
</evidence>
<dbReference type="InterPro" id="IPR004386">
    <property type="entry name" value="Toxin_YafQ-like"/>
</dbReference>
<reference evidence="3 4" key="1">
    <citation type="submission" date="2008-10" db="EMBL/GenBank/DDBJ databases">
        <title>Draft genome sequence of Collinsella stercoris (DSM 13279).</title>
        <authorList>
            <person name="Sudarsanam P."/>
            <person name="Ley R."/>
            <person name="Guruge J."/>
            <person name="Turnbaugh P.J."/>
            <person name="Mahowald M."/>
            <person name="Liep D."/>
            <person name="Gordon J."/>
        </authorList>
    </citation>
    <scope>NUCLEOTIDE SEQUENCE [LARGE SCALE GENOMIC DNA]</scope>
    <source>
        <strain evidence="3 4">DSM 13279</strain>
    </source>
</reference>
<dbReference type="GO" id="GO:0006415">
    <property type="term" value="P:translational termination"/>
    <property type="evidence" value="ECO:0007669"/>
    <property type="project" value="TreeGrafter"/>
</dbReference>
<keyword evidence="4" id="KW-1185">Reference proteome</keyword>
<dbReference type="eggNOG" id="COG3041">
    <property type="taxonomic scope" value="Bacteria"/>
</dbReference>
<dbReference type="EMBL" id="ABXJ01000016">
    <property type="protein sequence ID" value="EEA91460.1"/>
    <property type="molecule type" value="Genomic_DNA"/>
</dbReference>
<evidence type="ECO:0000313" key="3">
    <source>
        <dbReference type="EMBL" id="EEA91460.1"/>
    </source>
</evidence>
<dbReference type="Proteomes" id="UP000003560">
    <property type="component" value="Unassembled WGS sequence"/>
</dbReference>
<feature type="active site" description="Proton donor" evidence="2">
    <location>
        <position position="93"/>
    </location>
</feature>
<dbReference type="NCBIfam" id="TIGR02385">
    <property type="entry name" value="RelE_StbE"/>
    <property type="match status" value="1"/>
</dbReference>
<dbReference type="Gene3D" id="3.30.2310.20">
    <property type="entry name" value="RelE-like"/>
    <property type="match status" value="1"/>
</dbReference>
<dbReference type="InterPro" id="IPR007712">
    <property type="entry name" value="RelE/ParE_toxin"/>
</dbReference>
<protein>
    <submittedName>
        <fullName evidence="3">Addiction module toxin, RelE/StbE family</fullName>
    </submittedName>
</protein>
<comment type="caution">
    <text evidence="3">The sequence shown here is derived from an EMBL/GenBank/DDBJ whole genome shotgun (WGS) entry which is preliminary data.</text>
</comment>
<dbReference type="GO" id="GO:0006402">
    <property type="term" value="P:mRNA catabolic process"/>
    <property type="evidence" value="ECO:0007669"/>
    <property type="project" value="TreeGrafter"/>
</dbReference>
<reference evidence="3 4" key="2">
    <citation type="submission" date="2008-10" db="EMBL/GenBank/DDBJ databases">
        <authorList>
            <person name="Fulton L."/>
            <person name="Clifton S."/>
            <person name="Fulton B."/>
            <person name="Xu J."/>
            <person name="Minx P."/>
            <person name="Pepin K.H."/>
            <person name="Johnson M."/>
            <person name="Thiruvilangam P."/>
            <person name="Bhonagiri V."/>
            <person name="Nash W.E."/>
            <person name="Mardis E.R."/>
            <person name="Wilson R.K."/>
        </authorList>
    </citation>
    <scope>NUCLEOTIDE SEQUENCE [LARGE SCALE GENOMIC DNA]</scope>
    <source>
        <strain evidence="3 4">DSM 13279</strain>
    </source>
</reference>
<keyword evidence="1" id="KW-1277">Toxin-antitoxin system</keyword>
<accession>B6G8D6</accession>
<organism evidence="3 4">
    <name type="scientific">Collinsella stercoris DSM 13279</name>
    <dbReference type="NCBI Taxonomy" id="445975"/>
    <lineage>
        <taxon>Bacteria</taxon>
        <taxon>Bacillati</taxon>
        <taxon>Actinomycetota</taxon>
        <taxon>Coriobacteriia</taxon>
        <taxon>Coriobacteriales</taxon>
        <taxon>Coriobacteriaceae</taxon>
        <taxon>Collinsella</taxon>
    </lineage>
</organism>
<dbReference type="GeneID" id="98002681"/>